<dbReference type="EMBL" id="JAMKFB020000007">
    <property type="protein sequence ID" value="KAL0188309.1"/>
    <property type="molecule type" value="Genomic_DNA"/>
</dbReference>
<name>A0ABD0QQ65_CIRMR</name>
<evidence type="ECO:0000313" key="2">
    <source>
        <dbReference type="EMBL" id="KAL0188309.1"/>
    </source>
</evidence>
<dbReference type="AlphaFoldDB" id="A0ABD0QQ65"/>
<dbReference type="SUPFAM" id="SSF53720">
    <property type="entry name" value="ALDH-like"/>
    <property type="match status" value="1"/>
</dbReference>
<keyword evidence="3" id="KW-1185">Reference proteome</keyword>
<dbReference type="InterPro" id="IPR016161">
    <property type="entry name" value="Ald_DH/histidinol_DH"/>
</dbReference>
<dbReference type="Gene3D" id="3.40.309.10">
    <property type="entry name" value="Aldehyde Dehydrogenase, Chain A, domain 2"/>
    <property type="match status" value="1"/>
</dbReference>
<dbReference type="Pfam" id="PF00171">
    <property type="entry name" value="Aldedh"/>
    <property type="match status" value="1"/>
</dbReference>
<feature type="non-terminal residue" evidence="2">
    <location>
        <position position="1"/>
    </location>
</feature>
<feature type="non-terminal residue" evidence="2">
    <location>
        <position position="55"/>
    </location>
</feature>
<dbReference type="InterPro" id="IPR016163">
    <property type="entry name" value="Ald_DH_C"/>
</dbReference>
<dbReference type="InterPro" id="IPR015590">
    <property type="entry name" value="Aldehyde_DH_dom"/>
</dbReference>
<feature type="domain" description="Aldehyde dehydrogenase" evidence="1">
    <location>
        <begin position="1"/>
        <end position="55"/>
    </location>
</feature>
<reference evidence="2 3" key="1">
    <citation type="submission" date="2024-05" db="EMBL/GenBank/DDBJ databases">
        <title>Genome sequencing and assembly of Indian major carp, Cirrhinus mrigala (Hamilton, 1822).</title>
        <authorList>
            <person name="Mohindra V."/>
            <person name="Chowdhury L.M."/>
            <person name="Lal K."/>
            <person name="Jena J.K."/>
        </authorList>
    </citation>
    <scope>NUCLEOTIDE SEQUENCE [LARGE SCALE GENOMIC DNA]</scope>
    <source>
        <strain evidence="2">CM1030</strain>
        <tissue evidence="2">Blood</tissue>
    </source>
</reference>
<evidence type="ECO:0000313" key="3">
    <source>
        <dbReference type="Proteomes" id="UP001529510"/>
    </source>
</evidence>
<accession>A0ABD0QQ65</accession>
<comment type="caution">
    <text evidence="2">The sequence shown here is derived from an EMBL/GenBank/DDBJ whole genome shotgun (WGS) entry which is preliminary data.</text>
</comment>
<organism evidence="2 3">
    <name type="scientific">Cirrhinus mrigala</name>
    <name type="common">Mrigala</name>
    <dbReference type="NCBI Taxonomy" id="683832"/>
    <lineage>
        <taxon>Eukaryota</taxon>
        <taxon>Metazoa</taxon>
        <taxon>Chordata</taxon>
        <taxon>Craniata</taxon>
        <taxon>Vertebrata</taxon>
        <taxon>Euteleostomi</taxon>
        <taxon>Actinopterygii</taxon>
        <taxon>Neopterygii</taxon>
        <taxon>Teleostei</taxon>
        <taxon>Ostariophysi</taxon>
        <taxon>Cypriniformes</taxon>
        <taxon>Cyprinidae</taxon>
        <taxon>Labeoninae</taxon>
        <taxon>Labeonini</taxon>
        <taxon>Cirrhinus</taxon>
    </lineage>
</organism>
<evidence type="ECO:0000259" key="1">
    <source>
        <dbReference type="Pfam" id="PF00171"/>
    </source>
</evidence>
<sequence>ISAEHQRRVLELIQSGITEGAKLECGGKAPPSKGFFLEPTVFSDVQDHMRIAKEE</sequence>
<dbReference type="PANTHER" id="PTHR11699">
    <property type="entry name" value="ALDEHYDE DEHYDROGENASE-RELATED"/>
    <property type="match status" value="1"/>
</dbReference>
<gene>
    <name evidence="2" type="ORF">M9458_015408</name>
</gene>
<proteinExistence type="predicted"/>
<protein>
    <recommendedName>
        <fullName evidence="1">Aldehyde dehydrogenase domain-containing protein</fullName>
    </recommendedName>
</protein>
<dbReference type="Proteomes" id="UP001529510">
    <property type="component" value="Unassembled WGS sequence"/>
</dbReference>